<dbReference type="Pfam" id="PF13245">
    <property type="entry name" value="AAA_19"/>
    <property type="match status" value="1"/>
</dbReference>
<dbReference type="PANTHER" id="PTHR11070:SF2">
    <property type="entry name" value="ATP-DEPENDENT DNA HELICASE SRS2"/>
    <property type="match status" value="1"/>
</dbReference>
<evidence type="ECO:0000259" key="6">
    <source>
        <dbReference type="PROSITE" id="PS51198"/>
    </source>
</evidence>
<dbReference type="GO" id="GO:0000725">
    <property type="term" value="P:recombinational repair"/>
    <property type="evidence" value="ECO:0007669"/>
    <property type="project" value="TreeGrafter"/>
</dbReference>
<dbReference type="AlphaFoldDB" id="A0AAW5C989"/>
<dbReference type="Proteomes" id="UP001299608">
    <property type="component" value="Unassembled WGS sequence"/>
</dbReference>
<evidence type="ECO:0000256" key="4">
    <source>
        <dbReference type="ARBA" id="ARBA00022840"/>
    </source>
</evidence>
<organism evidence="7 8">
    <name type="scientific">Enterocloster aldenensis</name>
    <dbReference type="NCBI Taxonomy" id="358742"/>
    <lineage>
        <taxon>Bacteria</taxon>
        <taxon>Bacillati</taxon>
        <taxon>Bacillota</taxon>
        <taxon>Clostridia</taxon>
        <taxon>Lachnospirales</taxon>
        <taxon>Lachnospiraceae</taxon>
        <taxon>Enterocloster</taxon>
    </lineage>
</organism>
<reference evidence="7" key="1">
    <citation type="submission" date="2022-01" db="EMBL/GenBank/DDBJ databases">
        <title>Collection of gut derived symbiotic bacterial strains cultured from healthy donors.</title>
        <authorList>
            <person name="Lin H."/>
            <person name="Kohout C."/>
            <person name="Waligurski E."/>
            <person name="Pamer E.G."/>
        </authorList>
    </citation>
    <scope>NUCLEOTIDE SEQUENCE</scope>
    <source>
        <strain evidence="7">DFI.6.55</strain>
    </source>
</reference>
<name>A0AAW5C989_9FIRM</name>
<dbReference type="Pfam" id="PF13538">
    <property type="entry name" value="UvrD_C_2"/>
    <property type="match status" value="1"/>
</dbReference>
<dbReference type="InterPro" id="IPR027785">
    <property type="entry name" value="UvrD-like_helicase_C"/>
</dbReference>
<dbReference type="InterPro" id="IPR014016">
    <property type="entry name" value="UvrD-like_ATP-bd"/>
</dbReference>
<dbReference type="GO" id="GO:0003677">
    <property type="term" value="F:DNA binding"/>
    <property type="evidence" value="ECO:0007669"/>
    <property type="project" value="InterPro"/>
</dbReference>
<evidence type="ECO:0000256" key="3">
    <source>
        <dbReference type="ARBA" id="ARBA00022806"/>
    </source>
</evidence>
<dbReference type="EMBL" id="JAKNGE010000039">
    <property type="protein sequence ID" value="MCG4748538.1"/>
    <property type="molecule type" value="Genomic_DNA"/>
</dbReference>
<evidence type="ECO:0000256" key="2">
    <source>
        <dbReference type="ARBA" id="ARBA00022801"/>
    </source>
</evidence>
<dbReference type="GO" id="GO:0016787">
    <property type="term" value="F:hydrolase activity"/>
    <property type="evidence" value="ECO:0007669"/>
    <property type="project" value="UniProtKB-UniRule"/>
</dbReference>
<feature type="domain" description="UvrD-like helicase ATP-binding" evidence="6">
    <location>
        <begin position="1"/>
        <end position="231"/>
    </location>
</feature>
<evidence type="ECO:0000256" key="5">
    <source>
        <dbReference type="PROSITE-ProRule" id="PRU00560"/>
    </source>
</evidence>
<keyword evidence="3 5" id="KW-0347">Helicase</keyword>
<feature type="binding site" evidence="5">
    <location>
        <begin position="21"/>
        <end position="28"/>
    </location>
    <ligand>
        <name>ATP</name>
        <dbReference type="ChEBI" id="CHEBI:30616"/>
    </ligand>
</feature>
<evidence type="ECO:0000256" key="1">
    <source>
        <dbReference type="ARBA" id="ARBA00022741"/>
    </source>
</evidence>
<dbReference type="PANTHER" id="PTHR11070">
    <property type="entry name" value="UVRD / RECB / PCRA DNA HELICASE FAMILY MEMBER"/>
    <property type="match status" value="1"/>
</dbReference>
<sequence length="500" mass="57383">MKLSPIQEEIIKIPGNLIVRASAGTGKTHTMVNKIVKEIEDNHTHKVIAAITFTIKAAQEIKDRLSVDITNHFIGTNNSFVIEEIIKPFMKDVYGAEFDLDMSTDYSVKVETYQAGIDKIKLEGVLCSYLDNKKNFIFDLAQKIVEESLACKLYLQAKYFKIYIDEYQDCDKSMHKFFMYLCDELCIDTFIVGDEKQSIYIWRGAYPEAFKNIWEKTNFEKRFMGDNFRSCQQIQNYSNLLCEETRSLYIPTENLENIVWLTPTTVDWALNVISQIDVGKKSALLRFSNENAKLGAEALTIAGIEYKYIPQIPIADITTDTAWLYSAVAKYLILEKYSAYDVISEIPVEGNESKKTISAVKKLLNSIELSKDDKFSFNIAVEKLAEYLGYQTREEHLNKLYQTVSDKSFHVAFEADKYQHIAITFHSSKGLEFEQVIVFAEDYRLSDMPSIYNHYVSVTRAKNKLVIVKLNNYNANCFQANLSKLFLKSGLDISDIVLPK</sequence>
<dbReference type="RefSeq" id="WP_165642016.1">
    <property type="nucleotide sequence ID" value="NZ_JAKNGE010000039.1"/>
</dbReference>
<dbReference type="Gene3D" id="3.40.50.300">
    <property type="entry name" value="P-loop containing nucleotide triphosphate hydrolases"/>
    <property type="match status" value="2"/>
</dbReference>
<dbReference type="GO" id="GO:0005524">
    <property type="term" value="F:ATP binding"/>
    <property type="evidence" value="ECO:0007669"/>
    <property type="project" value="UniProtKB-UniRule"/>
</dbReference>
<dbReference type="GO" id="GO:0043138">
    <property type="term" value="F:3'-5' DNA helicase activity"/>
    <property type="evidence" value="ECO:0007669"/>
    <property type="project" value="TreeGrafter"/>
</dbReference>
<dbReference type="PROSITE" id="PS51198">
    <property type="entry name" value="UVRD_HELICASE_ATP_BIND"/>
    <property type="match status" value="1"/>
</dbReference>
<gene>
    <name evidence="7" type="ORF">L0N08_24295</name>
</gene>
<evidence type="ECO:0000313" key="8">
    <source>
        <dbReference type="Proteomes" id="UP001299608"/>
    </source>
</evidence>
<dbReference type="InterPro" id="IPR000212">
    <property type="entry name" value="DNA_helicase_UvrD/REP"/>
</dbReference>
<comment type="caution">
    <text evidence="7">The sequence shown here is derived from an EMBL/GenBank/DDBJ whole genome shotgun (WGS) entry which is preliminary data.</text>
</comment>
<keyword evidence="1 5" id="KW-0547">Nucleotide-binding</keyword>
<dbReference type="InterPro" id="IPR027417">
    <property type="entry name" value="P-loop_NTPase"/>
</dbReference>
<protein>
    <submittedName>
        <fullName evidence="7">ATP-dependent helicase</fullName>
    </submittedName>
</protein>
<evidence type="ECO:0000313" key="7">
    <source>
        <dbReference type="EMBL" id="MCG4748538.1"/>
    </source>
</evidence>
<keyword evidence="4 5" id="KW-0067">ATP-binding</keyword>
<accession>A0AAW5C989</accession>
<proteinExistence type="predicted"/>
<keyword evidence="2 5" id="KW-0378">Hydrolase</keyword>
<dbReference type="SUPFAM" id="SSF52540">
    <property type="entry name" value="P-loop containing nucleoside triphosphate hydrolases"/>
    <property type="match status" value="1"/>
</dbReference>